<proteinExistence type="predicted"/>
<dbReference type="Proteomes" id="UP000199636">
    <property type="component" value="Unassembled WGS sequence"/>
</dbReference>
<dbReference type="InterPro" id="IPR053182">
    <property type="entry name" value="YobU-like_regulator"/>
</dbReference>
<dbReference type="SUPFAM" id="SSF55136">
    <property type="entry name" value="Probable bacterial effector-binding domain"/>
    <property type="match status" value="1"/>
</dbReference>
<keyword evidence="3" id="KW-1185">Reference proteome</keyword>
<sequence>MKHRIIELPAFSVVGMEYIGGAANDSVRQLWQRFLPRAAEIARRVDAEVLYGICARTEQGAFRYVAGAEVSSAEIPPGMLEIRVPAQKYAVFRHRGTVEQIADSFQAIYAGLLAQRGLEPKNGIDFERYDARFLGPDDPASEVDLYIPIY</sequence>
<name>A0A1G8HB67_9PSED</name>
<evidence type="ECO:0000313" key="2">
    <source>
        <dbReference type="EMBL" id="SDI03819.1"/>
    </source>
</evidence>
<dbReference type="InterPro" id="IPR010499">
    <property type="entry name" value="AraC_E-bd"/>
</dbReference>
<dbReference type="Pfam" id="PF14526">
    <property type="entry name" value="Cass2"/>
    <property type="match status" value="1"/>
</dbReference>
<protein>
    <submittedName>
        <fullName evidence="2">AraC family transcriptional regulator</fullName>
    </submittedName>
</protein>
<reference evidence="3" key="1">
    <citation type="submission" date="2016-10" db="EMBL/GenBank/DDBJ databases">
        <authorList>
            <person name="Varghese N."/>
            <person name="Submissions S."/>
        </authorList>
    </citation>
    <scope>NUCLEOTIDE SEQUENCE [LARGE SCALE GENOMIC DNA]</scope>
    <source>
        <strain evidence="3">CCM 7469</strain>
    </source>
</reference>
<dbReference type="OrthoDB" id="9808480at2"/>
<dbReference type="SMART" id="SM00871">
    <property type="entry name" value="AraC_E_bind"/>
    <property type="match status" value="1"/>
</dbReference>
<organism evidence="2 3">
    <name type="scientific">Pseudomonas panipatensis</name>
    <dbReference type="NCBI Taxonomy" id="428992"/>
    <lineage>
        <taxon>Bacteria</taxon>
        <taxon>Pseudomonadati</taxon>
        <taxon>Pseudomonadota</taxon>
        <taxon>Gammaproteobacteria</taxon>
        <taxon>Pseudomonadales</taxon>
        <taxon>Pseudomonadaceae</taxon>
        <taxon>Pseudomonas</taxon>
    </lineage>
</organism>
<dbReference type="RefSeq" id="WP_090263037.1">
    <property type="nucleotide sequence ID" value="NZ_FNDS01000005.1"/>
</dbReference>
<dbReference type="EMBL" id="FNDS01000005">
    <property type="protein sequence ID" value="SDI03819.1"/>
    <property type="molecule type" value="Genomic_DNA"/>
</dbReference>
<evidence type="ECO:0000259" key="1">
    <source>
        <dbReference type="SMART" id="SM00871"/>
    </source>
</evidence>
<dbReference type="InterPro" id="IPR029441">
    <property type="entry name" value="Cass2"/>
</dbReference>
<dbReference type="AlphaFoldDB" id="A0A1G8HB67"/>
<feature type="domain" description="AraC effector-binding" evidence="1">
    <location>
        <begin position="1"/>
        <end position="150"/>
    </location>
</feature>
<evidence type="ECO:0000313" key="3">
    <source>
        <dbReference type="Proteomes" id="UP000199636"/>
    </source>
</evidence>
<dbReference type="PANTHER" id="PTHR36444">
    <property type="entry name" value="TRANSCRIPTIONAL REGULATOR PROTEIN YOBU-RELATED"/>
    <property type="match status" value="1"/>
</dbReference>
<dbReference type="Gene3D" id="3.20.80.10">
    <property type="entry name" value="Regulatory factor, effector binding domain"/>
    <property type="match status" value="1"/>
</dbReference>
<gene>
    <name evidence="2" type="ORF">SAMN05216272_105120</name>
</gene>
<dbReference type="InterPro" id="IPR011256">
    <property type="entry name" value="Reg_factor_effector_dom_sf"/>
</dbReference>
<accession>A0A1G8HB67</accession>
<dbReference type="PANTHER" id="PTHR36444:SF2">
    <property type="entry name" value="TRANSCRIPTIONAL REGULATOR PROTEIN YOBU-RELATED"/>
    <property type="match status" value="1"/>
</dbReference>
<dbReference type="STRING" id="428992.SAMN05216272_105120"/>